<feature type="coiled-coil region" evidence="6">
    <location>
        <begin position="302"/>
        <end position="497"/>
    </location>
</feature>
<feature type="coiled-coil region" evidence="6">
    <location>
        <begin position="583"/>
        <end position="654"/>
    </location>
</feature>
<name>A0A9N9G040_9GLOM</name>
<feature type="coiled-coil region" evidence="6">
    <location>
        <begin position="1572"/>
        <end position="1617"/>
    </location>
</feature>
<feature type="region of interest" description="Disordered" evidence="7">
    <location>
        <begin position="926"/>
        <end position="957"/>
    </location>
</feature>
<organism evidence="9 10">
    <name type="scientific">Ambispora gerdemannii</name>
    <dbReference type="NCBI Taxonomy" id="144530"/>
    <lineage>
        <taxon>Eukaryota</taxon>
        <taxon>Fungi</taxon>
        <taxon>Fungi incertae sedis</taxon>
        <taxon>Mucoromycota</taxon>
        <taxon>Glomeromycotina</taxon>
        <taxon>Glomeromycetes</taxon>
        <taxon>Archaeosporales</taxon>
        <taxon>Ambisporaceae</taxon>
        <taxon>Ambispora</taxon>
    </lineage>
</organism>
<dbReference type="EMBL" id="CAJVPL010001376">
    <property type="protein sequence ID" value="CAG8567972.1"/>
    <property type="molecule type" value="Genomic_DNA"/>
</dbReference>
<keyword evidence="5" id="KW-0206">Cytoskeleton</keyword>
<evidence type="ECO:0000256" key="4">
    <source>
        <dbReference type="ARBA" id="ARBA00023054"/>
    </source>
</evidence>
<evidence type="ECO:0000256" key="6">
    <source>
        <dbReference type="SAM" id="Coils"/>
    </source>
</evidence>
<feature type="coiled-coil region" evidence="6">
    <location>
        <begin position="108"/>
        <end position="258"/>
    </location>
</feature>
<evidence type="ECO:0000256" key="7">
    <source>
        <dbReference type="SAM" id="MobiDB-lite"/>
    </source>
</evidence>
<keyword evidence="2" id="KW-0963">Cytoplasm</keyword>
<evidence type="ECO:0000256" key="2">
    <source>
        <dbReference type="ARBA" id="ARBA00022490"/>
    </source>
</evidence>
<keyword evidence="3" id="KW-0597">Phosphoprotein</keyword>
<protein>
    <submittedName>
        <fullName evidence="9">7728_t:CDS:1</fullName>
    </submittedName>
</protein>
<gene>
    <name evidence="9" type="ORF">AGERDE_LOCUS7491</name>
</gene>
<keyword evidence="10" id="KW-1185">Reference proteome</keyword>
<evidence type="ECO:0000313" key="9">
    <source>
        <dbReference type="EMBL" id="CAG8567972.1"/>
    </source>
</evidence>
<feature type="coiled-coil region" evidence="6">
    <location>
        <begin position="527"/>
        <end position="554"/>
    </location>
</feature>
<sequence length="1759" mass="203966">MEYGEDSENTLKGLDDRASFSLSQSRTRHSKRQSDGRHSLAFKSDTSKDNPGVIEIDSKYFSSNSQLEIFEKDKKNPDVLANELERASKISFEQNEFSDPQQYICFLREKYEKRLQEMATRIEELETEKDLAEEEKMAIEEDNFTTEAKVEQLERQVADLVCQLEKHHKETKFKLHASNEKITELKGKTKELREENSILQQERDIFEEEKKELTKQLEELNNKINDLEGKNIKLRHTVERLESRNTKLEAEMLEANDRASKKISSLMDEVGQLGEQLAMSRGQGEEWIEEYQREQKRIEPRLRDLGEQLRNAEKQQLFLENQRNSRSSRKDELTLEIEKLSTSVEDLSHNLEKKNKELISLNSRYETKKNELTQQHKKIHEDIKQIEDINENIRDDLEVITKERDLLENQMETAEAQANDLIKKVEDLEEHKSNLTAQIEQLEAEIGDIEDYRSNPSNSNNNARLLREEVSRLRDENNKLIKDKKRLDDEKSRLEIHLTEMADMAQKSSDQSTDNAQHNQDVMLGTVEEMEERMIEFENEIVGLRAERASLVAQLATQDNQLSLLHNLLSSSTISSSGSNIAVIEHERLLDELNAKLDEAHVEIGKLRYQLTEAAQRAQDDIRDAKITELEFQKSELEKILRIREEELMKEQNKSRSRYLSIHTDENTRGEIVEGISGLLSNTSNSVDKFTNLSFSHEITWMSAADISFHGSTPARNNVKIRSLQLDFQSLKAQIDDLNQRLETKNIDLEKAISAGRGLTLTLDEAHKKIREMEDLMQYSEKSMVILQQELIRKQRRTEELEQQLKELCLQRGGVVDMEGIDIQYNNIVHNPKSSQSMTIEKELEETLQKNMQTVEYLDHLVKVVSQQNNFLRTSNNNVDAATSPIRGTDSMKNVQALLEGLSQQASQMQKMMEDNGNILKRLASTALTDSSSKKQKRQSTRLSSIPRSASNSKQIDDTIEIKREDLQAIVQAGNDLFKHPAQFMSRIDNLASTVLDNEVRSTESRDLYQLIRDLTPNLENTARKIEILTGSLQKVLREFKRNSESVKENVAAHQSEKFNSLITSVHELTANNMHLAMQMKQLASALIPTQKTDESSFIKIPSLISPIMTNDPKDQNEVEKLRKLVATQSQLINDYEATIELFQRSEQDAQSLRAALSAMSDIDLKDKGAENNNKQLQSQLQEFRNLWIQESDANKSLKLVMKEMKASANKEETKLRKEVEVLTSQITSLSEKLQTFKLRAEKFEQKFRETEAALKNLTEIEKNLRQERDTMKNGHARELETLKHLWDKERAMLTESTTKNKSQKLAAIEGNHKELESTWKQEKESLTKKLRTQKESYEREIKSLQKEVEKLNSKIQDFEIEIQSITANKKLLTLEKASLAKEKSELQQQLDNFQKESERYRKKNSSVVELENRMRRLQKEKDVNAERAAQKIADLQKELQDTIDKVSKLTKEKNALTKDKSELNRKYMIADEMKDSLEAEVRANKEHMKALEVEIQNLTDQLQSERRDHQSKNEQLSRYEDELQAQERLREEIEQLQDTLSHERNQHQIQISKFESLLNQRKVTSDSSEEVKRLDCELSAANSRIKEIQESAHAAINTLEEEIKNTKQQLVLIQRGQTNNHSRAQDSEIQSEITQYKQKFQLELNKERKCHAEERSLLIKEVRYQKAKWVRESGFRADLSYQKKFILLLLGGLESCDHATSLLISSLVTFPQFSQPSPLLLKFKSAVTAIIAIQRMRILKNSWNRARDLKRLTQQQQN</sequence>
<reference evidence="9" key="1">
    <citation type="submission" date="2021-06" db="EMBL/GenBank/DDBJ databases">
        <authorList>
            <person name="Kallberg Y."/>
            <person name="Tangrot J."/>
            <person name="Rosling A."/>
        </authorList>
    </citation>
    <scope>NUCLEOTIDE SEQUENCE</scope>
    <source>
        <strain evidence="9">MT106</strain>
    </source>
</reference>
<proteinExistence type="predicted"/>
<evidence type="ECO:0000256" key="3">
    <source>
        <dbReference type="ARBA" id="ARBA00022553"/>
    </source>
</evidence>
<dbReference type="PANTHER" id="PTHR23159:SF31">
    <property type="entry name" value="CENTROSOME-ASSOCIATED PROTEIN CEP250 ISOFORM X1"/>
    <property type="match status" value="1"/>
</dbReference>
<dbReference type="Gene3D" id="1.10.287.1490">
    <property type="match status" value="1"/>
</dbReference>
<evidence type="ECO:0000259" key="8">
    <source>
        <dbReference type="Pfam" id="PF10495"/>
    </source>
</evidence>
<evidence type="ECO:0000313" key="10">
    <source>
        <dbReference type="Proteomes" id="UP000789831"/>
    </source>
</evidence>
<dbReference type="OrthoDB" id="2020852at2759"/>
<feature type="coiled-coil region" evidence="6">
    <location>
        <begin position="784"/>
        <end position="811"/>
    </location>
</feature>
<evidence type="ECO:0000256" key="1">
    <source>
        <dbReference type="ARBA" id="ARBA00004267"/>
    </source>
</evidence>
<dbReference type="PANTHER" id="PTHR23159">
    <property type="entry name" value="CENTROSOMAL PROTEIN 2"/>
    <property type="match status" value="1"/>
</dbReference>
<feature type="coiled-coil region" evidence="6">
    <location>
        <begin position="1167"/>
        <end position="1275"/>
    </location>
</feature>
<feature type="coiled-coil region" evidence="6">
    <location>
        <begin position="721"/>
        <end position="755"/>
    </location>
</feature>
<dbReference type="InterPro" id="IPR019528">
    <property type="entry name" value="PACT_domain"/>
</dbReference>
<feature type="region of interest" description="Disordered" evidence="7">
    <location>
        <begin position="1"/>
        <end position="53"/>
    </location>
</feature>
<dbReference type="GO" id="GO:0005815">
    <property type="term" value="C:microtubule organizing center"/>
    <property type="evidence" value="ECO:0007669"/>
    <property type="project" value="UniProtKB-SubCell"/>
</dbReference>
<comment type="caution">
    <text evidence="9">The sequence shown here is derived from an EMBL/GenBank/DDBJ whole genome shotgun (WGS) entry which is preliminary data.</text>
</comment>
<feature type="domain" description="Pericentrin/AKAP-450 centrosomal targeting" evidence="8">
    <location>
        <begin position="1669"/>
        <end position="1744"/>
    </location>
</feature>
<dbReference type="Proteomes" id="UP000789831">
    <property type="component" value="Unassembled WGS sequence"/>
</dbReference>
<dbReference type="Pfam" id="PF10495">
    <property type="entry name" value="PACT_coil_coil"/>
    <property type="match status" value="1"/>
</dbReference>
<evidence type="ECO:0000256" key="5">
    <source>
        <dbReference type="ARBA" id="ARBA00023212"/>
    </source>
</evidence>
<dbReference type="GO" id="GO:0005737">
    <property type="term" value="C:cytoplasm"/>
    <property type="evidence" value="ECO:0007669"/>
    <property type="project" value="UniProtKB-ARBA"/>
</dbReference>
<keyword evidence="4 6" id="KW-0175">Coiled coil</keyword>
<accession>A0A9N9G040</accession>
<comment type="subcellular location">
    <subcellularLocation>
        <location evidence="1">Cytoplasm</location>
        <location evidence="1">Cytoskeleton</location>
        <location evidence="1">Microtubule organizing center</location>
    </subcellularLocation>
</comment>
<feature type="coiled-coil region" evidence="6">
    <location>
        <begin position="1321"/>
        <end position="1547"/>
    </location>
</feature>